<dbReference type="InterPro" id="IPR003961">
    <property type="entry name" value="FN3_dom"/>
</dbReference>
<reference evidence="3" key="1">
    <citation type="submission" date="2023-04" db="EMBL/GenBank/DDBJ databases">
        <title>Genome dynamics across the evolutionary transition to endosymbiosis.</title>
        <authorList>
            <person name="Siozios S."/>
            <person name="Nadal-Jimenez P."/>
            <person name="Azagi T."/>
            <person name="Sprong H."/>
            <person name="Frost C.L."/>
            <person name="Parratt S.R."/>
            <person name="Taylor G."/>
            <person name="Brettell L."/>
            <person name="Lew K.C."/>
            <person name="Croft L."/>
            <person name="King K.C."/>
            <person name="Brockhurst M.A."/>
            <person name="Hypsa V."/>
            <person name="Novakova E."/>
            <person name="Darby A.C."/>
            <person name="Hurst G.D.D."/>
        </authorList>
    </citation>
    <scope>NUCLEOTIDE SEQUENCE</scope>
    <source>
        <strain evidence="3">APv</strain>
    </source>
</reference>
<dbReference type="InterPro" id="IPR032876">
    <property type="entry name" value="J_dom"/>
</dbReference>
<feature type="domain" description="Fibronectin type-III" evidence="2">
    <location>
        <begin position="556"/>
        <end position="656"/>
    </location>
</feature>
<gene>
    <name evidence="3" type="ORF">QE210_12080</name>
</gene>
<dbReference type="EMBL" id="CP123504">
    <property type="protein sequence ID" value="WGM00596.1"/>
    <property type="molecule type" value="Genomic_DNA"/>
</dbReference>
<dbReference type="RefSeq" id="WP_280624179.1">
    <property type="nucleotide sequence ID" value="NZ_CP123504.1"/>
</dbReference>
<feature type="transmembrane region" description="Helical" evidence="1">
    <location>
        <begin position="12"/>
        <end position="35"/>
    </location>
</feature>
<evidence type="ECO:0000256" key="1">
    <source>
        <dbReference type="SAM" id="Phobius"/>
    </source>
</evidence>
<dbReference type="Proteomes" id="UP001177595">
    <property type="component" value="Chromosome"/>
</dbReference>
<dbReference type="InterPro" id="IPR015406">
    <property type="entry name" value="GpJ_CSF"/>
</dbReference>
<evidence type="ECO:0000259" key="2">
    <source>
        <dbReference type="PROSITE" id="PS50853"/>
    </source>
</evidence>
<dbReference type="Pfam" id="PF24489">
    <property type="entry name" value="Ig_J_second"/>
    <property type="match status" value="1"/>
</dbReference>
<dbReference type="PROSITE" id="PS50853">
    <property type="entry name" value="FN3"/>
    <property type="match status" value="1"/>
</dbReference>
<dbReference type="PANTHER" id="PTHR36251">
    <property type="entry name" value="FELS-1 PROPHAGE HOST SPECIFICITY PROTEIN-RELATED"/>
    <property type="match status" value="1"/>
</dbReference>
<name>A0AA95GN06_9GAMM</name>
<protein>
    <submittedName>
        <fullName evidence="3">DUF1983 domain-containing protein</fullName>
    </submittedName>
</protein>
<dbReference type="InterPro" id="IPR053171">
    <property type="entry name" value="Viral_Tip_Attach_Protein"/>
</dbReference>
<keyword evidence="1" id="KW-0472">Membrane</keyword>
<evidence type="ECO:0000313" key="4">
    <source>
        <dbReference type="Proteomes" id="UP001177595"/>
    </source>
</evidence>
<proteinExistence type="predicted"/>
<sequence>MGKTVTSVIGAGLMVAGVLATGGLGLALIAAGMAVQTAGSLLFQQKPPDGYRDQAERKQILRSSTASETVIVGKTVCSGLLFFAETKKINVPVIGGLNFILYMALAFAGHKISRIGRIWFNDALIDSFGDKAEYELHNDRKEADPYLLKEAPSWKNDMIGRGLAWLRFTLFYDQEKYPHGIPNIKVEVWGKELFDPRSNRTTWSNNGALVILDYYRSYLKVPDSDIDFNAFKIAADLCDESVTTPEGKSEPRYTLNGAYELSESPASILEHMHRCIGAEPTYIAGQHGILMWAYHGPAALKIEPHQIIDTVSITPELPLSEATNAIYGTFVDAEQKYTKTDFIPIVMDKWVEEDGLEIKENLDYRFVTSPYQAQRLANLYLRKKRAGRRVQLTLNLDGYAYRPGDVVLLDLPNLGIKSLEFRVAEWKFHPQEGVEILLEEDGAYIYEDIIGKPFERPPFTELPTGGVAPPINLAFMPVNIGDVVQGYLSWQNAAAYVRYNTVNIIEEGKVIQTIQVPGERVDIAGLPRGTYRVEVRSVNAAGAISQPTIRDFSIVAPPPPINIDITVGMFSLTAAPRLGDSAAYGSTFEFWFSDNKLPDASEHEVINHTTKVGQGQFWTQENLKVGHEYYFYIRTINSYGKSPFVEASGKPDSLPGDILEEIDKKINDTEAIKQLKKGIDSSTEAILENAKGLNGNTQYFMRQNGKMKAEIVRVDNYVVTETKALAESIHQVRATADKSWAAAQNSLQAKYDMKKGEASATWTSLVKIVYDGVSYDAGMVIGAELKNGKVSTQIGFSAQTFIVYNPANGKMEPVFAIRNGQVFLRTIFIDKGTIEELLIGSVIQSKNYQAGDTGFKIDGETGIAEFNRLLINKDFKIMGDASKIVLDNTGLAVYPASGGVIKLGRRP</sequence>
<evidence type="ECO:0000313" key="3">
    <source>
        <dbReference type="EMBL" id="WGM00596.1"/>
    </source>
</evidence>
<dbReference type="Pfam" id="PF13550">
    <property type="entry name" value="Phage-tail_3"/>
    <property type="match status" value="1"/>
</dbReference>
<dbReference type="InterPro" id="IPR057587">
    <property type="entry name" value="GpJ_Ig_second"/>
</dbReference>
<keyword evidence="1" id="KW-1133">Transmembrane helix</keyword>
<dbReference type="Pfam" id="PF09327">
    <property type="entry name" value="Phage_Tail_Tip"/>
    <property type="match status" value="1"/>
</dbReference>
<dbReference type="AlphaFoldDB" id="A0AA95GN06"/>
<organism evidence="3 4">
    <name type="scientific">Arsenophonus nasoniae</name>
    <name type="common">son-killer infecting Nasonia vitripennis</name>
    <dbReference type="NCBI Taxonomy" id="638"/>
    <lineage>
        <taxon>Bacteria</taxon>
        <taxon>Pseudomonadati</taxon>
        <taxon>Pseudomonadota</taxon>
        <taxon>Gammaproteobacteria</taxon>
        <taxon>Enterobacterales</taxon>
        <taxon>Morganellaceae</taxon>
        <taxon>Arsenophonus</taxon>
    </lineage>
</organism>
<accession>A0AA95GN06</accession>
<keyword evidence="1" id="KW-0812">Transmembrane</keyword>
<dbReference type="PANTHER" id="PTHR36251:SF2">
    <property type="entry name" value="GIFSY-2 PROPHAGE HOST SPECIFICITY PROTEIN J, PHAGE LAMBDA"/>
    <property type="match status" value="1"/>
</dbReference>